<accession>A0A7J6X8J8</accession>
<gene>
    <name evidence="1" type="ORF">FRX31_004671</name>
</gene>
<evidence type="ECO:0000313" key="2">
    <source>
        <dbReference type="Proteomes" id="UP000554482"/>
    </source>
</evidence>
<organism evidence="1 2">
    <name type="scientific">Thalictrum thalictroides</name>
    <name type="common">Rue-anemone</name>
    <name type="synonym">Anemone thalictroides</name>
    <dbReference type="NCBI Taxonomy" id="46969"/>
    <lineage>
        <taxon>Eukaryota</taxon>
        <taxon>Viridiplantae</taxon>
        <taxon>Streptophyta</taxon>
        <taxon>Embryophyta</taxon>
        <taxon>Tracheophyta</taxon>
        <taxon>Spermatophyta</taxon>
        <taxon>Magnoliopsida</taxon>
        <taxon>Ranunculales</taxon>
        <taxon>Ranunculaceae</taxon>
        <taxon>Thalictroideae</taxon>
        <taxon>Thalictrum</taxon>
    </lineage>
</organism>
<sequence length="103" mass="11538">MGQREVGMFRILARVDLVGRMLCKHFQAKRVALGVAADFQILVRLSLVSTKVLNFPNVVDNSGREENLQQVIIPSVGISHDEFFNLSDIMVMVAMESDFEIGE</sequence>
<reference evidence="1 2" key="1">
    <citation type="submission" date="2020-06" db="EMBL/GenBank/DDBJ databases">
        <title>Transcriptomic and genomic resources for Thalictrum thalictroides and T. hernandezii: Facilitating candidate gene discovery in an emerging model plant lineage.</title>
        <authorList>
            <person name="Arias T."/>
            <person name="Riano-Pachon D.M."/>
            <person name="Di Stilio V.S."/>
        </authorList>
    </citation>
    <scope>NUCLEOTIDE SEQUENCE [LARGE SCALE GENOMIC DNA]</scope>
    <source>
        <strain evidence="2">cv. WT478/WT964</strain>
        <tissue evidence="1">Leaves</tissue>
    </source>
</reference>
<dbReference type="EMBL" id="JABWDY010003700">
    <property type="protein sequence ID" value="KAF5205743.1"/>
    <property type="molecule type" value="Genomic_DNA"/>
</dbReference>
<evidence type="ECO:0000313" key="1">
    <source>
        <dbReference type="EMBL" id="KAF5205743.1"/>
    </source>
</evidence>
<comment type="caution">
    <text evidence="1">The sequence shown here is derived from an EMBL/GenBank/DDBJ whole genome shotgun (WGS) entry which is preliminary data.</text>
</comment>
<name>A0A7J6X8J8_THATH</name>
<protein>
    <submittedName>
        <fullName evidence="1">Uncharacterized protein</fullName>
    </submittedName>
</protein>
<keyword evidence="2" id="KW-1185">Reference proteome</keyword>
<dbReference type="AlphaFoldDB" id="A0A7J6X8J8"/>
<dbReference type="Proteomes" id="UP000554482">
    <property type="component" value="Unassembled WGS sequence"/>
</dbReference>
<proteinExistence type="predicted"/>